<keyword evidence="6 11" id="KW-0808">Transferase</keyword>
<sequence length="401" mass="42277">MISVDEALDHVRRAAAPLPAERTPLAHLLHLRLAEPVASRVDSPPFDKSMVDGYAIDVSDSSPTLRELELVTAGSVPNETVIPGATVRVMTGAPIPAGADAVVKWEDCQLLSDLEIRNPAAGVKSGSCIIRRGTSFRAGQLVLAAGKRLGPLDVALLAEIGQAEVAVIPRPRVAVLPTGDELVAAHEPLGPGQIRNSNGPMLLAAVAAADCTPIDLGVGCDDPDDLRTRINQGLAHDVLLVSGGVSAGVKDLVPGILQELGVEQQFHQVRIKPGKPLYFGVRHAAGRRTLVFGLPGNPVSTFVSFQLFVLPALRALAGAPFKPIAAHDAQLTMPFEHRGKRPTYHPCRQTAPDAAGVLQVEPLDWRGSSDLATLTRATHLAAFPAGDYQLVPGDDVQVIPL</sequence>
<dbReference type="PANTHER" id="PTHR10192">
    <property type="entry name" value="MOLYBDOPTERIN BIOSYNTHESIS PROTEIN"/>
    <property type="match status" value="1"/>
</dbReference>
<evidence type="ECO:0000256" key="3">
    <source>
        <dbReference type="ARBA" id="ARBA00005046"/>
    </source>
</evidence>
<comment type="similarity">
    <text evidence="4 11">Belongs to the MoeA family.</text>
</comment>
<evidence type="ECO:0000256" key="9">
    <source>
        <dbReference type="ARBA" id="ARBA00023150"/>
    </source>
</evidence>
<dbReference type="NCBIfam" id="NF045515">
    <property type="entry name" value="Glp_gephyrin"/>
    <property type="match status" value="1"/>
</dbReference>
<dbReference type="InterPro" id="IPR038987">
    <property type="entry name" value="MoeA-like"/>
</dbReference>
<evidence type="ECO:0000256" key="5">
    <source>
        <dbReference type="ARBA" id="ARBA00022505"/>
    </source>
</evidence>
<dbReference type="RefSeq" id="WP_145430250.1">
    <property type="nucleotide sequence ID" value="NZ_CP036339.1"/>
</dbReference>
<comment type="catalytic activity">
    <reaction evidence="10">
        <text>adenylyl-molybdopterin + molybdate = Mo-molybdopterin + AMP + H(+)</text>
        <dbReference type="Rhea" id="RHEA:35047"/>
        <dbReference type="ChEBI" id="CHEBI:15378"/>
        <dbReference type="ChEBI" id="CHEBI:36264"/>
        <dbReference type="ChEBI" id="CHEBI:62727"/>
        <dbReference type="ChEBI" id="CHEBI:71302"/>
        <dbReference type="ChEBI" id="CHEBI:456215"/>
        <dbReference type="EC" id="2.10.1.1"/>
    </reaction>
</comment>
<evidence type="ECO:0000256" key="11">
    <source>
        <dbReference type="RuleBase" id="RU365090"/>
    </source>
</evidence>
<dbReference type="EMBL" id="CP036339">
    <property type="protein sequence ID" value="QDT71127.1"/>
    <property type="molecule type" value="Genomic_DNA"/>
</dbReference>
<evidence type="ECO:0000256" key="6">
    <source>
        <dbReference type="ARBA" id="ARBA00022679"/>
    </source>
</evidence>
<dbReference type="Proteomes" id="UP000317909">
    <property type="component" value="Chromosome"/>
</dbReference>
<keyword evidence="9 11" id="KW-0501">Molybdenum cofactor biosynthesis</keyword>
<dbReference type="InterPro" id="IPR036425">
    <property type="entry name" value="MoaB/Mog-like_dom_sf"/>
</dbReference>
<dbReference type="InterPro" id="IPR001453">
    <property type="entry name" value="MoaB/Mog_dom"/>
</dbReference>
<dbReference type="InterPro" id="IPR036135">
    <property type="entry name" value="MoeA_linker/N_sf"/>
</dbReference>
<dbReference type="Gene3D" id="2.40.340.10">
    <property type="entry name" value="MoeA, C-terminal, domain IV"/>
    <property type="match status" value="1"/>
</dbReference>
<dbReference type="OrthoDB" id="9804758at2"/>
<accession>A0A517TRX8</accession>
<dbReference type="FunFam" id="3.40.980.10:FF:000004">
    <property type="entry name" value="Molybdopterin molybdenumtransferase"/>
    <property type="match status" value="1"/>
</dbReference>
<organism evidence="13 14">
    <name type="scientific">Lacipirellula limnantheis</name>
    <dbReference type="NCBI Taxonomy" id="2528024"/>
    <lineage>
        <taxon>Bacteria</taxon>
        <taxon>Pseudomonadati</taxon>
        <taxon>Planctomycetota</taxon>
        <taxon>Planctomycetia</taxon>
        <taxon>Pirellulales</taxon>
        <taxon>Lacipirellulaceae</taxon>
        <taxon>Lacipirellula</taxon>
    </lineage>
</organism>
<dbReference type="Pfam" id="PF03454">
    <property type="entry name" value="MoeA_C"/>
    <property type="match status" value="1"/>
</dbReference>
<comment type="pathway">
    <text evidence="3 11">Cofactor biosynthesis; molybdopterin biosynthesis.</text>
</comment>
<dbReference type="InterPro" id="IPR005110">
    <property type="entry name" value="MoeA_linker/N"/>
</dbReference>
<dbReference type="Pfam" id="PF00994">
    <property type="entry name" value="MoCF_biosynth"/>
    <property type="match status" value="1"/>
</dbReference>
<dbReference type="Pfam" id="PF03453">
    <property type="entry name" value="MoeA_N"/>
    <property type="match status" value="1"/>
</dbReference>
<evidence type="ECO:0000313" key="14">
    <source>
        <dbReference type="Proteomes" id="UP000317909"/>
    </source>
</evidence>
<evidence type="ECO:0000256" key="7">
    <source>
        <dbReference type="ARBA" id="ARBA00022723"/>
    </source>
</evidence>
<keyword evidence="14" id="KW-1185">Reference proteome</keyword>
<keyword evidence="7 11" id="KW-0479">Metal-binding</keyword>
<evidence type="ECO:0000256" key="4">
    <source>
        <dbReference type="ARBA" id="ARBA00010763"/>
    </source>
</evidence>
<gene>
    <name evidence="13" type="primary">moeA</name>
    <name evidence="13" type="ORF">I41_02820</name>
</gene>
<evidence type="ECO:0000256" key="1">
    <source>
        <dbReference type="ARBA" id="ARBA00001946"/>
    </source>
</evidence>
<dbReference type="GO" id="GO:0061599">
    <property type="term" value="F:molybdopterin molybdotransferase activity"/>
    <property type="evidence" value="ECO:0007669"/>
    <property type="project" value="UniProtKB-UniRule"/>
</dbReference>
<dbReference type="KEGG" id="llh:I41_02820"/>
<dbReference type="PANTHER" id="PTHR10192:SF5">
    <property type="entry name" value="GEPHYRIN"/>
    <property type="match status" value="1"/>
</dbReference>
<evidence type="ECO:0000313" key="13">
    <source>
        <dbReference type="EMBL" id="QDT71127.1"/>
    </source>
</evidence>
<dbReference type="SUPFAM" id="SSF63867">
    <property type="entry name" value="MoeA C-terminal domain-like"/>
    <property type="match status" value="1"/>
</dbReference>
<reference evidence="13 14" key="1">
    <citation type="submission" date="2019-02" db="EMBL/GenBank/DDBJ databases">
        <title>Deep-cultivation of Planctomycetes and their phenomic and genomic characterization uncovers novel biology.</title>
        <authorList>
            <person name="Wiegand S."/>
            <person name="Jogler M."/>
            <person name="Boedeker C."/>
            <person name="Pinto D."/>
            <person name="Vollmers J."/>
            <person name="Rivas-Marin E."/>
            <person name="Kohn T."/>
            <person name="Peeters S.H."/>
            <person name="Heuer A."/>
            <person name="Rast P."/>
            <person name="Oberbeckmann S."/>
            <person name="Bunk B."/>
            <person name="Jeske O."/>
            <person name="Meyerdierks A."/>
            <person name="Storesund J.E."/>
            <person name="Kallscheuer N."/>
            <person name="Luecker S."/>
            <person name="Lage O.M."/>
            <person name="Pohl T."/>
            <person name="Merkel B.J."/>
            <person name="Hornburger P."/>
            <person name="Mueller R.-W."/>
            <person name="Bruemmer F."/>
            <person name="Labrenz M."/>
            <person name="Spormann A.M."/>
            <person name="Op den Camp H."/>
            <person name="Overmann J."/>
            <person name="Amann R."/>
            <person name="Jetten M.S.M."/>
            <person name="Mascher T."/>
            <person name="Medema M.H."/>
            <person name="Devos D.P."/>
            <person name="Kaster A.-K."/>
            <person name="Ovreas L."/>
            <person name="Rohde M."/>
            <person name="Galperin M.Y."/>
            <person name="Jogler C."/>
        </authorList>
    </citation>
    <scope>NUCLEOTIDE SEQUENCE [LARGE SCALE GENOMIC DNA]</scope>
    <source>
        <strain evidence="13 14">I41</strain>
    </source>
</reference>
<evidence type="ECO:0000256" key="8">
    <source>
        <dbReference type="ARBA" id="ARBA00022842"/>
    </source>
</evidence>
<evidence type="ECO:0000259" key="12">
    <source>
        <dbReference type="SMART" id="SM00852"/>
    </source>
</evidence>
<evidence type="ECO:0000256" key="10">
    <source>
        <dbReference type="ARBA" id="ARBA00047317"/>
    </source>
</evidence>
<evidence type="ECO:0000256" key="2">
    <source>
        <dbReference type="ARBA" id="ARBA00002901"/>
    </source>
</evidence>
<dbReference type="EC" id="2.10.1.1" evidence="11"/>
<keyword evidence="5 11" id="KW-0500">Molybdenum</keyword>
<feature type="domain" description="MoaB/Mog" evidence="12">
    <location>
        <begin position="174"/>
        <end position="315"/>
    </location>
</feature>
<dbReference type="UniPathway" id="UPA00344"/>
<dbReference type="SUPFAM" id="SSF53218">
    <property type="entry name" value="Molybdenum cofactor biosynthesis proteins"/>
    <property type="match status" value="1"/>
</dbReference>
<proteinExistence type="inferred from homology"/>
<dbReference type="InterPro" id="IPR008284">
    <property type="entry name" value="MoCF_biosynth_CS"/>
</dbReference>
<comment type="function">
    <text evidence="2 11">Catalyzes the insertion of molybdate into adenylated molybdopterin with the concomitant release of AMP.</text>
</comment>
<dbReference type="InterPro" id="IPR036688">
    <property type="entry name" value="MoeA_C_domain_IV_sf"/>
</dbReference>
<dbReference type="Gene3D" id="3.90.105.10">
    <property type="entry name" value="Molybdopterin biosynthesis moea protein, domain 2"/>
    <property type="match status" value="1"/>
</dbReference>
<dbReference type="SUPFAM" id="SSF63882">
    <property type="entry name" value="MoeA N-terminal region -like"/>
    <property type="match status" value="1"/>
</dbReference>
<keyword evidence="8 11" id="KW-0460">Magnesium</keyword>
<dbReference type="InterPro" id="IPR005111">
    <property type="entry name" value="MoeA_C_domain_IV"/>
</dbReference>
<dbReference type="GO" id="GO:0006777">
    <property type="term" value="P:Mo-molybdopterin cofactor biosynthetic process"/>
    <property type="evidence" value="ECO:0007669"/>
    <property type="project" value="UniProtKB-UniRule"/>
</dbReference>
<dbReference type="SMART" id="SM00852">
    <property type="entry name" value="MoCF_biosynth"/>
    <property type="match status" value="1"/>
</dbReference>
<dbReference type="CDD" id="cd00887">
    <property type="entry name" value="MoeA"/>
    <property type="match status" value="1"/>
</dbReference>
<dbReference type="Gene3D" id="2.170.190.11">
    <property type="entry name" value="Molybdopterin biosynthesis moea protein, domain 3"/>
    <property type="match status" value="1"/>
</dbReference>
<dbReference type="GO" id="GO:0046872">
    <property type="term" value="F:metal ion binding"/>
    <property type="evidence" value="ECO:0007669"/>
    <property type="project" value="UniProtKB-UniRule"/>
</dbReference>
<dbReference type="AlphaFoldDB" id="A0A517TRX8"/>
<name>A0A517TRX8_9BACT</name>
<protein>
    <recommendedName>
        <fullName evidence="11">Molybdopterin molybdenumtransferase</fullName>
        <ecNumber evidence="11">2.10.1.1</ecNumber>
    </recommendedName>
</protein>
<dbReference type="GO" id="GO:0005829">
    <property type="term" value="C:cytosol"/>
    <property type="evidence" value="ECO:0007669"/>
    <property type="project" value="TreeGrafter"/>
</dbReference>
<dbReference type="NCBIfam" id="TIGR00177">
    <property type="entry name" value="molyb_syn"/>
    <property type="match status" value="1"/>
</dbReference>
<comment type="cofactor">
    <cofactor evidence="1 11">
        <name>Mg(2+)</name>
        <dbReference type="ChEBI" id="CHEBI:18420"/>
    </cofactor>
</comment>
<dbReference type="PROSITE" id="PS01079">
    <property type="entry name" value="MOCF_BIOSYNTHESIS_2"/>
    <property type="match status" value="1"/>
</dbReference>
<dbReference type="Gene3D" id="3.40.980.10">
    <property type="entry name" value="MoaB/Mog-like domain"/>
    <property type="match status" value="1"/>
</dbReference>